<sequence length="77" mass="8486">MTQQMMAIKIDFALAVDDALVSIQKASELFLSLRNSFDGNPVLETELQIELEKSILYLKALKSGSMQIPFYTDGGAS</sequence>
<dbReference type="Proteomes" id="UP001621714">
    <property type="component" value="Unassembled WGS sequence"/>
</dbReference>
<proteinExistence type="predicted"/>
<organism evidence="1 2">
    <name type="scientific">Marinospirillum alkalitolerans</name>
    <dbReference type="NCBI Taxonomy" id="3123374"/>
    <lineage>
        <taxon>Bacteria</taxon>
        <taxon>Pseudomonadati</taxon>
        <taxon>Pseudomonadota</taxon>
        <taxon>Gammaproteobacteria</taxon>
        <taxon>Oceanospirillales</taxon>
        <taxon>Oceanospirillaceae</taxon>
        <taxon>Marinospirillum</taxon>
    </lineage>
</organism>
<gene>
    <name evidence="1" type="ORF">V6U78_07395</name>
</gene>
<comment type="caution">
    <text evidence="1">The sequence shown here is derived from an EMBL/GenBank/DDBJ whole genome shotgun (WGS) entry which is preliminary data.</text>
</comment>
<dbReference type="EMBL" id="JBANFI010000004">
    <property type="protein sequence ID" value="MFK7160857.1"/>
    <property type="molecule type" value="Genomic_DNA"/>
</dbReference>
<protein>
    <submittedName>
        <fullName evidence="1">Uncharacterized protein</fullName>
    </submittedName>
</protein>
<accession>A0ABW8PZQ5</accession>
<evidence type="ECO:0000313" key="1">
    <source>
        <dbReference type="EMBL" id="MFK7160857.1"/>
    </source>
</evidence>
<evidence type="ECO:0000313" key="2">
    <source>
        <dbReference type="Proteomes" id="UP001621714"/>
    </source>
</evidence>
<name>A0ABW8PZQ5_9GAMM</name>
<keyword evidence="2" id="KW-1185">Reference proteome</keyword>
<dbReference type="RefSeq" id="WP_405338981.1">
    <property type="nucleotide sequence ID" value="NZ_JBANFI010000004.1"/>
</dbReference>
<reference evidence="1 2" key="1">
    <citation type="submission" date="2024-02" db="EMBL/GenBank/DDBJ databases">
        <title>Marinospirillum sp. MEB 164 isolated from Lonar lake sediment.</title>
        <authorList>
            <person name="Joshi A."/>
            <person name="Thite S."/>
        </authorList>
    </citation>
    <scope>NUCLEOTIDE SEQUENCE [LARGE SCALE GENOMIC DNA]</scope>
    <source>
        <strain evidence="1 2">MEB164</strain>
    </source>
</reference>